<organism evidence="15 16">
    <name type="scientific">Helcococcus kunzii ATCC 51366</name>
    <dbReference type="NCBI Taxonomy" id="883114"/>
    <lineage>
        <taxon>Bacteria</taxon>
        <taxon>Bacillati</taxon>
        <taxon>Bacillota</taxon>
        <taxon>Tissierellia</taxon>
        <taxon>Tissierellales</taxon>
        <taxon>Peptoniphilaceae</taxon>
        <taxon>Helcococcus</taxon>
    </lineage>
</organism>
<evidence type="ECO:0000256" key="9">
    <source>
        <dbReference type="ARBA" id="ARBA00023125"/>
    </source>
</evidence>
<dbReference type="PATRIC" id="fig|883114.3.peg.799"/>
<comment type="caution">
    <text evidence="15">The sequence shown here is derived from an EMBL/GenBank/DDBJ whole genome shotgun (WGS) entry which is preliminary data.</text>
</comment>
<comment type="similarity">
    <text evidence="1 13">Belongs to the RuvC family.</text>
</comment>
<evidence type="ECO:0000313" key="15">
    <source>
        <dbReference type="EMBL" id="EHR34500.1"/>
    </source>
</evidence>
<comment type="cofactor">
    <cofactor evidence="13">
        <name>Mg(2+)</name>
        <dbReference type="ChEBI" id="CHEBI:18420"/>
    </cofactor>
    <text evidence="13">Binds 2 Mg(2+) ion per subunit.</text>
</comment>
<dbReference type="GO" id="GO:0000287">
    <property type="term" value="F:magnesium ion binding"/>
    <property type="evidence" value="ECO:0007669"/>
    <property type="project" value="UniProtKB-UniRule"/>
</dbReference>
<evidence type="ECO:0000256" key="1">
    <source>
        <dbReference type="ARBA" id="ARBA00009518"/>
    </source>
</evidence>
<feature type="active site" evidence="13">
    <location>
        <position position="140"/>
    </location>
</feature>
<dbReference type="GO" id="GO:0006281">
    <property type="term" value="P:DNA repair"/>
    <property type="evidence" value="ECO:0007669"/>
    <property type="project" value="UniProtKB-UniRule"/>
</dbReference>
<dbReference type="CDD" id="cd16962">
    <property type="entry name" value="RuvC"/>
    <property type="match status" value="1"/>
</dbReference>
<dbReference type="NCBIfam" id="NF000711">
    <property type="entry name" value="PRK00039.2-1"/>
    <property type="match status" value="1"/>
</dbReference>
<dbReference type="HAMAP" id="MF_00034">
    <property type="entry name" value="RuvC"/>
    <property type="match status" value="1"/>
</dbReference>
<dbReference type="OrthoDB" id="9805499at2"/>
<proteinExistence type="inferred from homology"/>
<keyword evidence="16" id="KW-1185">Reference proteome</keyword>
<dbReference type="PANTHER" id="PTHR30194:SF3">
    <property type="entry name" value="CROSSOVER JUNCTION ENDODEOXYRIBONUCLEASE RUVC"/>
    <property type="match status" value="1"/>
</dbReference>
<keyword evidence="10 13" id="KW-0233">DNA recombination</keyword>
<dbReference type="FunFam" id="3.30.420.10:FF:000002">
    <property type="entry name" value="Crossover junction endodeoxyribonuclease RuvC"/>
    <property type="match status" value="1"/>
</dbReference>
<keyword evidence="3 13" id="KW-0540">Nuclease</keyword>
<dbReference type="Pfam" id="PF02075">
    <property type="entry name" value="RuvC"/>
    <property type="match status" value="1"/>
</dbReference>
<keyword evidence="2 13" id="KW-0963">Cytoplasm</keyword>
<dbReference type="InterPro" id="IPR020563">
    <property type="entry name" value="X-over_junc_endoDNase_Mg_BS"/>
</dbReference>
<dbReference type="Proteomes" id="UP000004191">
    <property type="component" value="Unassembled WGS sequence"/>
</dbReference>
<evidence type="ECO:0000256" key="3">
    <source>
        <dbReference type="ARBA" id="ARBA00022722"/>
    </source>
</evidence>
<dbReference type="GeneID" id="96998805"/>
<feature type="binding site" evidence="13">
    <location>
        <position position="7"/>
    </location>
    <ligand>
        <name>Mg(2+)</name>
        <dbReference type="ChEBI" id="CHEBI:18420"/>
        <label>1</label>
    </ligand>
</feature>
<comment type="catalytic activity">
    <reaction evidence="12 13">
        <text>Endonucleolytic cleavage at a junction such as a reciprocal single-stranded crossover between two homologous DNA duplexes (Holliday junction).</text>
        <dbReference type="EC" id="3.1.21.10"/>
    </reaction>
</comment>
<comment type="function">
    <text evidence="13">The RuvA-RuvB-RuvC complex processes Holliday junction (HJ) DNA during genetic recombination and DNA repair. Endonuclease that resolves HJ intermediates. Cleaves cruciform DNA by making single-stranded nicks across the HJ at symmetrical positions within the homologous arms, yielding a 5'-phosphate and a 3'-hydroxyl group; requires a central core of homology in the junction. The consensus cleavage sequence is 5'-(A/T)TT(C/G)-3'. Cleavage occurs on the 3'-side of the TT dinucleotide at the point of strand exchange. HJ branch migration catalyzed by RuvA-RuvB allows RuvC to scan DNA until it finds its consensus sequence, where it cleaves and resolves the cruciform DNA.</text>
</comment>
<dbReference type="SUPFAM" id="SSF53098">
    <property type="entry name" value="Ribonuclease H-like"/>
    <property type="match status" value="1"/>
</dbReference>
<name>H3NN96_9FIRM</name>
<reference evidence="15 16" key="1">
    <citation type="submission" date="2012-01" db="EMBL/GenBank/DDBJ databases">
        <title>The Genome Sequence of Helcococcus kunzii ATCC 51366.</title>
        <authorList>
            <consortium name="The Broad Institute Genome Sequencing Platform"/>
            <person name="Earl A."/>
            <person name="Ward D."/>
            <person name="Feldgarden M."/>
            <person name="Gevers D."/>
            <person name="Huys G."/>
            <person name="Young S.K."/>
            <person name="Zeng Q."/>
            <person name="Gargeya S."/>
            <person name="Fitzgerald M."/>
            <person name="Haas B."/>
            <person name="Abouelleil A."/>
            <person name="Alvarado L."/>
            <person name="Arachchi H.M."/>
            <person name="Berlin A."/>
            <person name="Chapman S.B."/>
            <person name="Gearin G."/>
            <person name="Goldberg J."/>
            <person name="Griggs A."/>
            <person name="Gujja S."/>
            <person name="Hansen M."/>
            <person name="Heiman D."/>
            <person name="Howarth C."/>
            <person name="Larimer J."/>
            <person name="Lui A."/>
            <person name="MacDonald P.J.P."/>
            <person name="McCowen C."/>
            <person name="Montmayeur A."/>
            <person name="Murphy C."/>
            <person name="Neiman D."/>
            <person name="Pearson M."/>
            <person name="Priest M."/>
            <person name="Roberts A."/>
            <person name="Saif S."/>
            <person name="Shea T."/>
            <person name="Sisk P."/>
            <person name="Stolte C."/>
            <person name="Sykes S."/>
            <person name="Wortman J."/>
            <person name="Nusbaum C."/>
            <person name="Birren B."/>
        </authorList>
    </citation>
    <scope>NUCLEOTIDE SEQUENCE [LARGE SCALE GENOMIC DNA]</scope>
    <source>
        <strain evidence="15 16">ATCC 51366</strain>
    </source>
</reference>
<keyword evidence="4 13" id="KW-0479">Metal-binding</keyword>
<dbReference type="InterPro" id="IPR036397">
    <property type="entry name" value="RNaseH_sf"/>
</dbReference>
<dbReference type="GO" id="GO:0006310">
    <property type="term" value="P:DNA recombination"/>
    <property type="evidence" value="ECO:0007669"/>
    <property type="project" value="UniProtKB-UniRule"/>
</dbReference>
<dbReference type="AlphaFoldDB" id="H3NN96"/>
<dbReference type="InterPro" id="IPR002176">
    <property type="entry name" value="X-over_junc_endoDNase_RuvC"/>
</dbReference>
<dbReference type="Gene3D" id="3.30.420.10">
    <property type="entry name" value="Ribonuclease H-like superfamily/Ribonuclease H"/>
    <property type="match status" value="1"/>
</dbReference>
<comment type="subunit">
    <text evidence="13">Homodimer which binds Holliday junction (HJ) DNA. The HJ becomes 2-fold symmetrical on binding to RuvC with unstacked arms; it has a different conformation from HJ DNA in complex with RuvA. In the full resolvosome a probable DNA-RuvA(4)-RuvB(12)-RuvC(2) complex forms which resolves the HJ.</text>
</comment>
<dbReference type="EMBL" id="AGEI01000020">
    <property type="protein sequence ID" value="EHR34500.1"/>
    <property type="molecule type" value="Genomic_DNA"/>
</dbReference>
<evidence type="ECO:0000256" key="7">
    <source>
        <dbReference type="ARBA" id="ARBA00022801"/>
    </source>
</evidence>
<keyword evidence="9 13" id="KW-0238">DNA-binding</keyword>
<evidence type="ECO:0000256" key="6">
    <source>
        <dbReference type="ARBA" id="ARBA00022763"/>
    </source>
</evidence>
<dbReference type="EC" id="3.1.21.10" evidence="13 14"/>
<keyword evidence="5 13" id="KW-0255">Endonuclease</keyword>
<evidence type="ECO:0000256" key="10">
    <source>
        <dbReference type="ARBA" id="ARBA00023172"/>
    </source>
</evidence>
<keyword evidence="11 13" id="KW-0234">DNA repair</keyword>
<evidence type="ECO:0000313" key="16">
    <source>
        <dbReference type="Proteomes" id="UP000004191"/>
    </source>
</evidence>
<dbReference type="PRINTS" id="PR00696">
    <property type="entry name" value="RSOLVASERUVC"/>
</dbReference>
<dbReference type="HOGENOM" id="CLU_091257_3_1_9"/>
<evidence type="ECO:0000256" key="2">
    <source>
        <dbReference type="ARBA" id="ARBA00022490"/>
    </source>
</evidence>
<feature type="active site" evidence="13">
    <location>
        <position position="67"/>
    </location>
</feature>
<evidence type="ECO:0000256" key="13">
    <source>
        <dbReference type="HAMAP-Rule" id="MF_00034"/>
    </source>
</evidence>
<feature type="binding site" evidence="13">
    <location>
        <position position="140"/>
    </location>
    <ligand>
        <name>Mg(2+)</name>
        <dbReference type="ChEBI" id="CHEBI:18420"/>
        <label>1</label>
    </ligand>
</feature>
<comment type="subcellular location">
    <subcellularLocation>
        <location evidence="13">Cytoplasm</location>
    </subcellularLocation>
</comment>
<dbReference type="RefSeq" id="WP_005398182.1">
    <property type="nucleotide sequence ID" value="NZ_JH601088.1"/>
</dbReference>
<keyword evidence="7 13" id="KW-0378">Hydrolase</keyword>
<evidence type="ECO:0000256" key="11">
    <source>
        <dbReference type="ARBA" id="ARBA00023204"/>
    </source>
</evidence>
<dbReference type="InterPro" id="IPR012337">
    <property type="entry name" value="RNaseH-like_sf"/>
</dbReference>
<evidence type="ECO:0000256" key="8">
    <source>
        <dbReference type="ARBA" id="ARBA00022842"/>
    </source>
</evidence>
<sequence>MIILGIDPGIAIVGYGIIEKEGSKIKMLEYGSIQTDSNLSTQVRLEIIYNEMIGIIKQFKPDEIAYEKLFHQNNSKTFINVSQARGVEILAGQINNIDLYEYTPLQIKTSLTGYGRAVKKQVQESVKRILNLSDIPKPDDAADALAIAICHCFNNKMKDLYKME</sequence>
<dbReference type="PANTHER" id="PTHR30194">
    <property type="entry name" value="CROSSOVER JUNCTION ENDODEOXYRIBONUCLEASE RUVC"/>
    <property type="match status" value="1"/>
</dbReference>
<evidence type="ECO:0000256" key="4">
    <source>
        <dbReference type="ARBA" id="ARBA00022723"/>
    </source>
</evidence>
<dbReference type="GO" id="GO:0008821">
    <property type="term" value="F:crossover junction DNA endonuclease activity"/>
    <property type="evidence" value="ECO:0007669"/>
    <property type="project" value="UniProtKB-UniRule"/>
</dbReference>
<dbReference type="GO" id="GO:0048476">
    <property type="term" value="C:Holliday junction resolvase complex"/>
    <property type="evidence" value="ECO:0007669"/>
    <property type="project" value="UniProtKB-UniRule"/>
</dbReference>
<dbReference type="eggNOG" id="COG0817">
    <property type="taxonomic scope" value="Bacteria"/>
</dbReference>
<gene>
    <name evidence="13" type="primary">ruvC</name>
    <name evidence="15" type="ORF">HMPREF9709_00807</name>
</gene>
<evidence type="ECO:0000256" key="14">
    <source>
        <dbReference type="NCBIfam" id="TIGR00228"/>
    </source>
</evidence>
<dbReference type="STRING" id="883114.HMPREF9709_00807"/>
<dbReference type="NCBIfam" id="TIGR00228">
    <property type="entry name" value="ruvC"/>
    <property type="match status" value="1"/>
</dbReference>
<keyword evidence="8 13" id="KW-0460">Magnesium</keyword>
<accession>H3NN96</accession>
<evidence type="ECO:0000256" key="5">
    <source>
        <dbReference type="ARBA" id="ARBA00022759"/>
    </source>
</evidence>
<dbReference type="GO" id="GO:0005737">
    <property type="term" value="C:cytoplasm"/>
    <property type="evidence" value="ECO:0007669"/>
    <property type="project" value="UniProtKB-SubCell"/>
</dbReference>
<dbReference type="PROSITE" id="PS01321">
    <property type="entry name" value="RUVC"/>
    <property type="match status" value="1"/>
</dbReference>
<keyword evidence="6 13" id="KW-0227">DNA damage</keyword>
<evidence type="ECO:0000256" key="12">
    <source>
        <dbReference type="ARBA" id="ARBA00029354"/>
    </source>
</evidence>
<dbReference type="GO" id="GO:0003677">
    <property type="term" value="F:DNA binding"/>
    <property type="evidence" value="ECO:0007669"/>
    <property type="project" value="UniProtKB-KW"/>
</dbReference>
<feature type="active site" evidence="13">
    <location>
        <position position="7"/>
    </location>
</feature>
<feature type="binding site" evidence="13">
    <location>
        <position position="67"/>
    </location>
    <ligand>
        <name>Mg(2+)</name>
        <dbReference type="ChEBI" id="CHEBI:18420"/>
        <label>2</label>
    </ligand>
</feature>
<protein>
    <recommendedName>
        <fullName evidence="13 14">Crossover junction endodeoxyribonuclease RuvC</fullName>
        <ecNumber evidence="13 14">3.1.21.10</ecNumber>
    </recommendedName>
    <alternativeName>
        <fullName evidence="13">Holliday junction nuclease RuvC</fullName>
    </alternativeName>
    <alternativeName>
        <fullName evidence="13">Holliday junction resolvase RuvC</fullName>
    </alternativeName>
</protein>